<dbReference type="SUPFAM" id="SSF50129">
    <property type="entry name" value="GroES-like"/>
    <property type="match status" value="1"/>
</dbReference>
<protein>
    <submittedName>
        <fullName evidence="1">Uncharacterized protein</fullName>
    </submittedName>
</protein>
<accession>X0X742</accession>
<evidence type="ECO:0000313" key="1">
    <source>
        <dbReference type="EMBL" id="GAG31222.1"/>
    </source>
</evidence>
<sequence>MHQILQNLKTGKLELADVPPPVVQPGCLLIQTRCSLISSGTERMLVSFAKSNLINKARQQPEKVKQVIDKMKTDGILPTIHTVFSRLDEPLPLGYCNCGTVVEVGDGVE</sequence>
<dbReference type="AlphaFoldDB" id="X0X742"/>
<reference evidence="1" key="1">
    <citation type="journal article" date="2014" name="Front. Microbiol.">
        <title>High frequency of phylogenetically diverse reductive dehalogenase-homologous genes in deep subseafloor sedimentary metagenomes.</title>
        <authorList>
            <person name="Kawai M."/>
            <person name="Futagami T."/>
            <person name="Toyoda A."/>
            <person name="Takaki Y."/>
            <person name="Nishi S."/>
            <person name="Hori S."/>
            <person name="Arai W."/>
            <person name="Tsubouchi T."/>
            <person name="Morono Y."/>
            <person name="Uchiyama I."/>
            <person name="Ito T."/>
            <person name="Fujiyama A."/>
            <person name="Inagaki F."/>
            <person name="Takami H."/>
        </authorList>
    </citation>
    <scope>NUCLEOTIDE SEQUENCE</scope>
    <source>
        <strain evidence="1">Expedition CK06-06</strain>
    </source>
</reference>
<gene>
    <name evidence="1" type="ORF">S01H1_61075</name>
</gene>
<comment type="caution">
    <text evidence="1">The sequence shown here is derived from an EMBL/GenBank/DDBJ whole genome shotgun (WGS) entry which is preliminary data.</text>
</comment>
<dbReference type="EMBL" id="BARS01040028">
    <property type="protein sequence ID" value="GAG31222.1"/>
    <property type="molecule type" value="Genomic_DNA"/>
</dbReference>
<dbReference type="Gene3D" id="3.90.180.10">
    <property type="entry name" value="Medium-chain alcohol dehydrogenases, catalytic domain"/>
    <property type="match status" value="1"/>
</dbReference>
<feature type="non-terminal residue" evidence="1">
    <location>
        <position position="109"/>
    </location>
</feature>
<organism evidence="1">
    <name type="scientific">marine sediment metagenome</name>
    <dbReference type="NCBI Taxonomy" id="412755"/>
    <lineage>
        <taxon>unclassified sequences</taxon>
        <taxon>metagenomes</taxon>
        <taxon>ecological metagenomes</taxon>
    </lineage>
</organism>
<proteinExistence type="predicted"/>
<name>X0X742_9ZZZZ</name>
<dbReference type="InterPro" id="IPR011032">
    <property type="entry name" value="GroES-like_sf"/>
</dbReference>